<comment type="subcellular location">
    <subcellularLocation>
        <location evidence="1">Nucleus</location>
    </subcellularLocation>
</comment>
<feature type="region of interest" description="Disordered" evidence="15">
    <location>
        <begin position="388"/>
        <end position="411"/>
    </location>
</feature>
<reference evidence="19 20" key="1">
    <citation type="submission" date="2025-05" db="UniProtKB">
        <authorList>
            <consortium name="RefSeq"/>
        </authorList>
    </citation>
    <scope>IDENTIFICATION</scope>
    <source>
        <tissue evidence="19 20">Whole Larva</tissue>
    </source>
</reference>
<evidence type="ECO:0000256" key="2">
    <source>
        <dbReference type="ARBA" id="ARBA00022603"/>
    </source>
</evidence>
<keyword evidence="7 11" id="KW-0863">Zinc-finger</keyword>
<dbReference type="CDD" id="cd04760">
    <property type="entry name" value="BAH_Dnmt1_I"/>
    <property type="match status" value="1"/>
</dbReference>
<dbReference type="SUPFAM" id="SSF53335">
    <property type="entry name" value="S-adenosyl-L-methionine-dependent methyltransferases"/>
    <property type="match status" value="1"/>
</dbReference>
<evidence type="ECO:0000256" key="10">
    <source>
        <dbReference type="ARBA" id="ARBA00023242"/>
    </source>
</evidence>
<dbReference type="InterPro" id="IPR031303">
    <property type="entry name" value="C5_meth_CS"/>
</dbReference>
<keyword evidence="4 12" id="KW-0949">S-adenosyl-L-methionine</keyword>
<dbReference type="PROSITE" id="PS51038">
    <property type="entry name" value="BAH"/>
    <property type="match status" value="2"/>
</dbReference>
<dbReference type="PROSITE" id="PS51058">
    <property type="entry name" value="ZF_CXXC"/>
    <property type="match status" value="1"/>
</dbReference>
<keyword evidence="9" id="KW-0238">DNA-binding</keyword>
<comment type="catalytic activity">
    <reaction evidence="14">
        <text>a 2'-deoxycytidine in DNA + S-adenosyl-L-methionine = a 5-methyl-2'-deoxycytidine in DNA + S-adenosyl-L-homocysteine + H(+)</text>
        <dbReference type="Rhea" id="RHEA:13681"/>
        <dbReference type="Rhea" id="RHEA-COMP:11369"/>
        <dbReference type="Rhea" id="RHEA-COMP:11370"/>
        <dbReference type="ChEBI" id="CHEBI:15378"/>
        <dbReference type="ChEBI" id="CHEBI:57856"/>
        <dbReference type="ChEBI" id="CHEBI:59789"/>
        <dbReference type="ChEBI" id="CHEBI:85452"/>
        <dbReference type="ChEBI" id="CHEBI:85454"/>
        <dbReference type="EC" id="2.1.1.37"/>
    </reaction>
</comment>
<feature type="domain" description="BAH" evidence="16">
    <location>
        <begin position="443"/>
        <end position="567"/>
    </location>
</feature>
<proteinExistence type="inferred from homology"/>
<sequence length="1258" mass="142544">MVNDVKEEGTSDPKDLEESVSKKPRIENETRSTKIEKIDLPTKPKSEKCVNCMQFIDEVVLYEGHPNNSVEEYVALTNEKLLLFTGNETHMDQHDERPTNKITHFNIYGKCGHLCAFDSGLIETNKLIYFSGYVKAVYEEDDNPDGGIAAHDLGPINAWYTAGYDGGEKAIVGFSTGYAEYYLMAPAVQYEPLMTIVNSKISLSKLVIEFLLDENWQSPTYEDLLQRLESSGNEDLTEEALLRHAQFVCDQVVSFDQAADEGNEEKPLITAPCMRDLVKIAGVTFRKRKGFRKLDKGQIKRKVKKETWSKATTTKLVRDVFESFFPEQIADNKVELKGPKKKRCGVCEACQLPDCGSCNHCKDMLKFGGTGRSKQACKLRRCPNMAIQDAEESDNEDSADVEPEPETEEPCSKRIIHDVTWAEESVENFNGRIYYESAVVGEHIINNDDYVMLNSAAPDHPLVVARVCYMWDQEPGGPTFHALIFTRGSDTILGETADPREVFYTDTCENCPLGSIVCKAEVRRLPFSFNWSRNFEAGLAPILEDDGKTFHYSKQYDPEMGRFEDYLMSDEENPSPCPACTRKHDKNHYNTPFPYENGIFWRGHRFLVGSCVYLNPDVFKFESVHDFSDADDNKEMEDEELYPEYYRKTSEVKGSNNETPLPFCIGMIEELNTTELTIEVRKFYRPDNINIGMFLSYQSDLNQIFYSSELISLPFKEVTGKCFIVYGDNLDMEASEWITKGPDRFYFRQAYNAKTRSYDDVPSMAMKIGHPKKGKGKGKGKSKSADSVHFDYPPMWEHLEVPMRTMDIFAGCGGLSEGLHQSGVADTLWAIEKEPAAAQAYKLNNPTTKVFTDDCNSILKQVLENADSGVYPRRGDVELLVGGPPCQGFSGMNRFNAGQYSLFKNSLIVSYLSYCDYYRPKYFILENVRNFVSFKKSLVLKLTLRCLLAMDYQVAFGVLQAGHYGVPQTRRRLIIMAAAPGYKLPQYPEPLHVFNKRGCQLSVVVGGRRYSNGTKWISSAPLRTITVRDAMADLPDIKNGASKHEMMYDNDPMSHFQRKIRGGAQSVLKDHICKDMAPLVEARMAHVPLAPGSDWRDLPNIVVKLRDGSFANKLRYSYKSKKQTKTQPKGVCQCSTGRSCDPSDRQFNTLIPWCLPHTGDRHNHWAGLYGRLEWDGFFSTTVTNPEPMGKQGRVLHPDQHRVVSVRECARSQGFPDRYQFSGSILDKHRQVGNAVPPPLGAAIGREIRKSVFMTYRQV</sequence>
<dbReference type="InterPro" id="IPR001025">
    <property type="entry name" value="BAH_dom"/>
</dbReference>
<evidence type="ECO:0000256" key="15">
    <source>
        <dbReference type="SAM" id="MobiDB-lite"/>
    </source>
</evidence>
<evidence type="ECO:0000256" key="1">
    <source>
        <dbReference type="ARBA" id="ARBA00004123"/>
    </source>
</evidence>
<keyword evidence="6" id="KW-0677">Repeat</keyword>
<evidence type="ECO:0000256" key="5">
    <source>
        <dbReference type="ARBA" id="ARBA00022723"/>
    </source>
</evidence>
<dbReference type="RefSeq" id="XP_017781710.1">
    <property type="nucleotide sequence ID" value="XM_017926221.1"/>
</dbReference>
<keyword evidence="8" id="KW-0862">Zinc</keyword>
<evidence type="ECO:0000259" key="17">
    <source>
        <dbReference type="PROSITE" id="PS51058"/>
    </source>
</evidence>
<protein>
    <recommendedName>
        <fullName evidence="14">Cytosine-specific methyltransferase</fullName>
        <ecNumber evidence="14">2.1.1.37</ecNumber>
    </recommendedName>
</protein>
<accession>A0ABM1N4G0</accession>
<dbReference type="EC" id="2.1.1.37" evidence="14"/>
<feature type="region of interest" description="Disordered" evidence="15">
    <location>
        <begin position="1"/>
        <end position="34"/>
    </location>
</feature>
<dbReference type="PIRSF" id="PIRSF037404">
    <property type="entry name" value="DNMT1"/>
    <property type="match status" value="1"/>
</dbReference>
<evidence type="ECO:0000256" key="7">
    <source>
        <dbReference type="ARBA" id="ARBA00022771"/>
    </source>
</evidence>
<dbReference type="PROSITE" id="PS51679">
    <property type="entry name" value="SAM_MT_C5"/>
    <property type="match status" value="1"/>
</dbReference>
<dbReference type="NCBIfam" id="TIGR00675">
    <property type="entry name" value="dcm"/>
    <property type="match status" value="1"/>
</dbReference>
<dbReference type="InterPro" id="IPR050390">
    <property type="entry name" value="C5-Methyltransferase"/>
</dbReference>
<dbReference type="InterPro" id="IPR022702">
    <property type="entry name" value="Cytosine_MeTrfase1_RFD"/>
</dbReference>
<evidence type="ECO:0000256" key="9">
    <source>
        <dbReference type="ARBA" id="ARBA00023125"/>
    </source>
</evidence>
<evidence type="ECO:0000256" key="8">
    <source>
        <dbReference type="ARBA" id="ARBA00022833"/>
    </source>
</evidence>
<evidence type="ECO:0000259" key="16">
    <source>
        <dbReference type="PROSITE" id="PS51038"/>
    </source>
</evidence>
<dbReference type="Pfam" id="PF01426">
    <property type="entry name" value="BAH"/>
    <property type="match status" value="2"/>
</dbReference>
<dbReference type="SMART" id="SM00439">
    <property type="entry name" value="BAH"/>
    <property type="match status" value="2"/>
</dbReference>
<dbReference type="PRINTS" id="PR00105">
    <property type="entry name" value="C5METTRFRASE"/>
</dbReference>
<dbReference type="Gene3D" id="3.40.50.150">
    <property type="entry name" value="Vaccinia Virus protein VP39"/>
    <property type="match status" value="1"/>
</dbReference>
<feature type="compositionally biased region" description="Acidic residues" evidence="15">
    <location>
        <begin position="389"/>
        <end position="409"/>
    </location>
</feature>
<dbReference type="PROSITE" id="PS00095">
    <property type="entry name" value="C5_MTASE_2"/>
    <property type="match status" value="1"/>
</dbReference>
<dbReference type="InterPro" id="IPR018117">
    <property type="entry name" value="C5_DNA_meth_AS"/>
</dbReference>
<name>A0ABM1N4G0_NICVS</name>
<comment type="similarity">
    <text evidence="12 13">Belongs to the class I-like SAM-binding methyltransferase superfamily. C5-methyltransferase family.</text>
</comment>
<evidence type="ECO:0000256" key="4">
    <source>
        <dbReference type="ARBA" id="ARBA00022691"/>
    </source>
</evidence>
<evidence type="ECO:0000313" key="19">
    <source>
        <dbReference type="RefSeq" id="XP_017781710.1"/>
    </source>
</evidence>
<evidence type="ECO:0000313" key="20">
    <source>
        <dbReference type="RefSeq" id="XP_017781711.1"/>
    </source>
</evidence>
<evidence type="ECO:0000256" key="6">
    <source>
        <dbReference type="ARBA" id="ARBA00022737"/>
    </source>
</evidence>
<evidence type="ECO:0000256" key="3">
    <source>
        <dbReference type="ARBA" id="ARBA00022679"/>
    </source>
</evidence>
<keyword evidence="2 12" id="KW-0489">Methyltransferase</keyword>
<dbReference type="Pfam" id="PF02008">
    <property type="entry name" value="zf-CXXC"/>
    <property type="match status" value="1"/>
</dbReference>
<dbReference type="Gene3D" id="3.90.120.10">
    <property type="entry name" value="DNA Methylase, subunit A, domain 2"/>
    <property type="match status" value="1"/>
</dbReference>
<evidence type="ECO:0000256" key="13">
    <source>
        <dbReference type="RuleBase" id="RU000416"/>
    </source>
</evidence>
<organism evidence="18 19">
    <name type="scientific">Nicrophorus vespilloides</name>
    <name type="common">Boreal carrion beetle</name>
    <dbReference type="NCBI Taxonomy" id="110193"/>
    <lineage>
        <taxon>Eukaryota</taxon>
        <taxon>Metazoa</taxon>
        <taxon>Ecdysozoa</taxon>
        <taxon>Arthropoda</taxon>
        <taxon>Hexapoda</taxon>
        <taxon>Insecta</taxon>
        <taxon>Pterygota</taxon>
        <taxon>Neoptera</taxon>
        <taxon>Endopterygota</taxon>
        <taxon>Coleoptera</taxon>
        <taxon>Polyphaga</taxon>
        <taxon>Staphyliniformia</taxon>
        <taxon>Silphidae</taxon>
        <taxon>Nicrophorinae</taxon>
        <taxon>Nicrophorus</taxon>
    </lineage>
</organism>
<dbReference type="InterPro" id="IPR002857">
    <property type="entry name" value="Znf_CXXC"/>
</dbReference>
<dbReference type="Proteomes" id="UP000695000">
    <property type="component" value="Unplaced"/>
</dbReference>
<evidence type="ECO:0000256" key="11">
    <source>
        <dbReference type="PROSITE-ProRule" id="PRU00509"/>
    </source>
</evidence>
<dbReference type="GeneID" id="108566373"/>
<keyword evidence="3 12" id="KW-0808">Transferase</keyword>
<dbReference type="Gene3D" id="2.30.30.490">
    <property type="match status" value="2"/>
</dbReference>
<feature type="domain" description="BAH" evidence="16">
    <location>
        <begin position="644"/>
        <end position="762"/>
    </location>
</feature>
<dbReference type="InterPro" id="IPR029063">
    <property type="entry name" value="SAM-dependent_MTases_sf"/>
</dbReference>
<gene>
    <name evidence="19 20" type="primary">LOC108566373</name>
</gene>
<feature type="active site" evidence="12">
    <location>
        <position position="886"/>
    </location>
</feature>
<feature type="domain" description="CXXC-type" evidence="17">
    <location>
        <begin position="337"/>
        <end position="383"/>
    </location>
</feature>
<dbReference type="PANTHER" id="PTHR10629:SF52">
    <property type="entry name" value="DNA (CYTOSINE-5)-METHYLTRANSFERASE 1"/>
    <property type="match status" value="1"/>
</dbReference>
<keyword evidence="10" id="KW-0539">Nucleus</keyword>
<dbReference type="PANTHER" id="PTHR10629">
    <property type="entry name" value="CYTOSINE-SPECIFIC METHYLTRANSFERASE"/>
    <property type="match status" value="1"/>
</dbReference>
<evidence type="ECO:0000256" key="12">
    <source>
        <dbReference type="PROSITE-ProRule" id="PRU01016"/>
    </source>
</evidence>
<evidence type="ECO:0000313" key="18">
    <source>
        <dbReference type="Proteomes" id="UP000695000"/>
    </source>
</evidence>
<dbReference type="InterPro" id="IPR043151">
    <property type="entry name" value="BAH_sf"/>
</dbReference>
<keyword evidence="5" id="KW-0479">Metal-binding</keyword>
<dbReference type="Pfam" id="PF12047">
    <property type="entry name" value="DNMT1-RFD"/>
    <property type="match status" value="1"/>
</dbReference>
<dbReference type="RefSeq" id="XP_017781711.1">
    <property type="nucleotide sequence ID" value="XM_017926222.1"/>
</dbReference>
<keyword evidence="18" id="KW-1185">Reference proteome</keyword>
<dbReference type="PROSITE" id="PS00094">
    <property type="entry name" value="C5_MTASE_1"/>
    <property type="match status" value="1"/>
</dbReference>
<dbReference type="InterPro" id="IPR001525">
    <property type="entry name" value="C5_MeTfrase"/>
</dbReference>
<dbReference type="Gene3D" id="1.10.10.2230">
    <property type="match status" value="1"/>
</dbReference>
<evidence type="ECO:0000256" key="14">
    <source>
        <dbReference type="RuleBase" id="RU000417"/>
    </source>
</evidence>
<dbReference type="Pfam" id="PF00145">
    <property type="entry name" value="DNA_methylase"/>
    <property type="match status" value="1"/>
</dbReference>